<keyword evidence="6 13" id="KW-0479">Metal-binding</keyword>
<evidence type="ECO:0000256" key="12">
    <source>
        <dbReference type="ARBA" id="ARBA00047398"/>
    </source>
</evidence>
<dbReference type="KEGG" id="apal:BN85412880"/>
<reference evidence="15 16" key="1">
    <citation type="journal article" date="2013" name="J. Mol. Microbiol. Biotechnol.">
        <title>Analysis of the Complete Genomes of Acholeplasma brassicae , A. palmae and A. laidlawii and Their Comparison to the Obligate Parasites from ' Candidatus Phytoplasma'.</title>
        <authorList>
            <person name="Kube M."/>
            <person name="Siewert C."/>
            <person name="Migdoll A.M."/>
            <person name="Duduk B."/>
            <person name="Holz S."/>
            <person name="Rabus R."/>
            <person name="Seemuller E."/>
            <person name="Mitrovic J."/>
            <person name="Muller I."/>
            <person name="Buttner C."/>
            <person name="Reinhardt R."/>
        </authorList>
    </citation>
    <scope>NUCLEOTIDE SEQUENCE [LARGE SCALE GENOMIC DNA]</scope>
    <source>
        <strain evidence="15 16">J233</strain>
    </source>
</reference>
<dbReference type="InterPro" id="IPR014729">
    <property type="entry name" value="Rossmann-like_a/b/a_fold"/>
</dbReference>
<dbReference type="RefSeq" id="WP_030003748.1">
    <property type="nucleotide sequence ID" value="NC_022538.1"/>
</dbReference>
<dbReference type="GO" id="GO:0006423">
    <property type="term" value="P:cysteinyl-tRNA aminoacylation"/>
    <property type="evidence" value="ECO:0007669"/>
    <property type="project" value="UniProtKB-UniRule"/>
</dbReference>
<keyword evidence="7 13" id="KW-0547">Nucleotide-binding</keyword>
<evidence type="ECO:0000256" key="7">
    <source>
        <dbReference type="ARBA" id="ARBA00022741"/>
    </source>
</evidence>
<protein>
    <recommendedName>
        <fullName evidence="13">Cysteine--tRNA ligase</fullName>
        <ecNumber evidence="13">6.1.1.16</ecNumber>
    </recommendedName>
    <alternativeName>
        <fullName evidence="13">Cysteinyl-tRNA synthetase</fullName>
        <shortName evidence="13">CysRS</shortName>
    </alternativeName>
</protein>
<dbReference type="Pfam" id="PF01406">
    <property type="entry name" value="tRNA-synt_1e"/>
    <property type="match status" value="1"/>
</dbReference>
<evidence type="ECO:0000256" key="11">
    <source>
        <dbReference type="ARBA" id="ARBA00023146"/>
    </source>
</evidence>
<evidence type="ECO:0000256" key="6">
    <source>
        <dbReference type="ARBA" id="ARBA00022723"/>
    </source>
</evidence>
<evidence type="ECO:0000256" key="8">
    <source>
        <dbReference type="ARBA" id="ARBA00022833"/>
    </source>
</evidence>
<evidence type="ECO:0000313" key="15">
    <source>
        <dbReference type="EMBL" id="CCV64865.1"/>
    </source>
</evidence>
<dbReference type="InterPro" id="IPR032678">
    <property type="entry name" value="tRNA-synt_1_cat_dom"/>
</dbReference>
<sequence>MLKIYNSLSNKIEEFKSIKPNSVDMYVCGPTVYDHIHIGNARPLIFFNMLKQYLISMGYKVNYVTNITDVDDKIIDKAIKLNQTEKEVATTYTNAFINVINALNVNSIDMMPKATDYIASMIKYIEELIQLGFAYQLESGVYFRVKKVKNYGRLSNQNIDTLIQNIRKELDSKKENPEDFALWKTTDKGIKYDSPWVSGRPGWHTECAVMNHDIFEGKIDIHGGGFDLKFPHHENEIAQTCAHDNTDLANYFMHVGRLDLENVKMSKSLGNVFLVKDLIEQEKTEAFKLLILAHHYRQPINFSHELLEQFSKNYERIQRTLKKASFNLELNGIILNETDAESLESFHNLMNDDFSTPNVLTLIEELIKKINVEKDRNLVSKYKNTVIHILNIFGIKIDTFISDDMIDIYKKWQQARKDKDYGLADTLREKLTEQGLI</sequence>
<feature type="domain" description="Cysteinyl-tRNA synthetase class Ia DALR" evidence="14">
    <location>
        <begin position="345"/>
        <end position="401"/>
    </location>
</feature>
<keyword evidence="9 13" id="KW-0067">ATP-binding</keyword>
<dbReference type="SUPFAM" id="SSF52374">
    <property type="entry name" value="Nucleotidylyl transferase"/>
    <property type="match status" value="1"/>
</dbReference>
<dbReference type="CDD" id="cd00672">
    <property type="entry name" value="CysRS_core"/>
    <property type="match status" value="1"/>
</dbReference>
<keyword evidence="8 13" id="KW-0862">Zinc</keyword>
<dbReference type="Gene3D" id="1.20.120.1910">
    <property type="entry name" value="Cysteine-tRNA ligase, C-terminal anti-codon recognition domain"/>
    <property type="match status" value="1"/>
</dbReference>
<keyword evidence="16" id="KW-1185">Reference proteome</keyword>
<keyword evidence="11 13" id="KW-0030">Aminoacyl-tRNA synthetase</keyword>
<dbReference type="GO" id="GO:0008270">
    <property type="term" value="F:zinc ion binding"/>
    <property type="evidence" value="ECO:0007669"/>
    <property type="project" value="UniProtKB-UniRule"/>
</dbReference>
<dbReference type="InterPro" id="IPR015803">
    <property type="entry name" value="Cys-tRNA-ligase"/>
</dbReference>
<feature type="binding site" evidence="13">
    <location>
        <position position="236"/>
    </location>
    <ligand>
        <name>Zn(2+)</name>
        <dbReference type="ChEBI" id="CHEBI:29105"/>
    </ligand>
</feature>
<evidence type="ECO:0000256" key="9">
    <source>
        <dbReference type="ARBA" id="ARBA00022840"/>
    </source>
</evidence>
<dbReference type="GO" id="GO:0005829">
    <property type="term" value="C:cytosol"/>
    <property type="evidence" value="ECO:0007669"/>
    <property type="project" value="TreeGrafter"/>
</dbReference>
<dbReference type="EMBL" id="FO681347">
    <property type="protein sequence ID" value="CCV64865.1"/>
    <property type="molecule type" value="Genomic_DNA"/>
</dbReference>
<evidence type="ECO:0000256" key="2">
    <source>
        <dbReference type="ARBA" id="ARBA00005594"/>
    </source>
</evidence>
<comment type="catalytic activity">
    <reaction evidence="12 13">
        <text>tRNA(Cys) + L-cysteine + ATP = L-cysteinyl-tRNA(Cys) + AMP + diphosphate</text>
        <dbReference type="Rhea" id="RHEA:17773"/>
        <dbReference type="Rhea" id="RHEA-COMP:9661"/>
        <dbReference type="Rhea" id="RHEA-COMP:9679"/>
        <dbReference type="ChEBI" id="CHEBI:30616"/>
        <dbReference type="ChEBI" id="CHEBI:33019"/>
        <dbReference type="ChEBI" id="CHEBI:35235"/>
        <dbReference type="ChEBI" id="CHEBI:78442"/>
        <dbReference type="ChEBI" id="CHEBI:78517"/>
        <dbReference type="ChEBI" id="CHEBI:456215"/>
        <dbReference type="EC" id="6.1.1.16"/>
    </reaction>
</comment>
<dbReference type="AlphaFoldDB" id="U4KQN0"/>
<feature type="binding site" evidence="13">
    <location>
        <position position="232"/>
    </location>
    <ligand>
        <name>Zn(2+)</name>
        <dbReference type="ChEBI" id="CHEBI:29105"/>
    </ligand>
</feature>
<dbReference type="GO" id="GO:0005524">
    <property type="term" value="F:ATP binding"/>
    <property type="evidence" value="ECO:0007669"/>
    <property type="project" value="UniProtKB-UniRule"/>
</dbReference>
<proteinExistence type="inferred from homology"/>
<dbReference type="EC" id="6.1.1.16" evidence="13"/>
<organism evidence="15 16">
    <name type="scientific">Alteracholeplasma palmae (strain ATCC 49389 / J233)</name>
    <name type="common">Acholeplasma palmae</name>
    <dbReference type="NCBI Taxonomy" id="1318466"/>
    <lineage>
        <taxon>Bacteria</taxon>
        <taxon>Bacillati</taxon>
        <taxon>Mycoplasmatota</taxon>
        <taxon>Mollicutes</taxon>
        <taxon>Acholeplasmatales</taxon>
        <taxon>Acholeplasmataceae</taxon>
        <taxon>Acholeplasma</taxon>
    </lineage>
</organism>
<evidence type="ECO:0000313" key="16">
    <source>
        <dbReference type="Proteomes" id="UP000032740"/>
    </source>
</evidence>
<comment type="similarity">
    <text evidence="2 13">Belongs to the class-I aminoacyl-tRNA synthetase family.</text>
</comment>
<dbReference type="InterPro" id="IPR009080">
    <property type="entry name" value="tRNAsynth_Ia_anticodon-bd"/>
</dbReference>
<evidence type="ECO:0000256" key="3">
    <source>
        <dbReference type="ARBA" id="ARBA00011245"/>
    </source>
</evidence>
<comment type="cofactor">
    <cofactor evidence="13">
        <name>Zn(2+)</name>
        <dbReference type="ChEBI" id="CHEBI:29105"/>
    </cofactor>
    <text evidence="13">Binds 1 zinc ion per subunit.</text>
</comment>
<dbReference type="PRINTS" id="PR00983">
    <property type="entry name" value="TRNASYNTHCYS"/>
</dbReference>
<dbReference type="InterPro" id="IPR024909">
    <property type="entry name" value="Cys-tRNA/MSH_ligase"/>
</dbReference>
<evidence type="ECO:0000256" key="4">
    <source>
        <dbReference type="ARBA" id="ARBA00022490"/>
    </source>
</evidence>
<dbReference type="STRING" id="1318466.BN85412880"/>
<dbReference type="Gene3D" id="3.40.50.620">
    <property type="entry name" value="HUPs"/>
    <property type="match status" value="1"/>
</dbReference>
<dbReference type="PANTHER" id="PTHR10890">
    <property type="entry name" value="CYSTEINYL-TRNA SYNTHETASE"/>
    <property type="match status" value="1"/>
</dbReference>
<dbReference type="SUPFAM" id="SSF47323">
    <property type="entry name" value="Anticodon-binding domain of a subclass of class I aminoacyl-tRNA synthetases"/>
    <property type="match status" value="1"/>
</dbReference>
<keyword evidence="10 13" id="KW-0648">Protein biosynthesis</keyword>
<evidence type="ECO:0000256" key="10">
    <source>
        <dbReference type="ARBA" id="ARBA00022917"/>
    </source>
</evidence>
<keyword evidence="5 13" id="KW-0436">Ligase</keyword>
<feature type="binding site" evidence="13">
    <location>
        <position position="207"/>
    </location>
    <ligand>
        <name>Zn(2+)</name>
        <dbReference type="ChEBI" id="CHEBI:29105"/>
    </ligand>
</feature>
<gene>
    <name evidence="13 15" type="primary">cysS</name>
    <name evidence="15" type="ORF">BN85412880</name>
</gene>
<dbReference type="Pfam" id="PF09190">
    <property type="entry name" value="DALR_2"/>
    <property type="match status" value="1"/>
</dbReference>
<evidence type="ECO:0000259" key="14">
    <source>
        <dbReference type="SMART" id="SM00840"/>
    </source>
</evidence>
<dbReference type="InterPro" id="IPR015273">
    <property type="entry name" value="Cys-tRNA-synt_Ia_DALR"/>
</dbReference>
<comment type="subunit">
    <text evidence="3 13">Monomer.</text>
</comment>
<dbReference type="SMART" id="SM00840">
    <property type="entry name" value="DALR_2"/>
    <property type="match status" value="1"/>
</dbReference>
<dbReference type="PANTHER" id="PTHR10890:SF3">
    <property type="entry name" value="CYSTEINE--TRNA LIGASE, CYTOPLASMIC"/>
    <property type="match status" value="1"/>
</dbReference>
<dbReference type="Proteomes" id="UP000032740">
    <property type="component" value="Chromosome"/>
</dbReference>
<feature type="short sequence motif" description="'KMSKS' region" evidence="13">
    <location>
        <begin position="264"/>
        <end position="268"/>
    </location>
</feature>
<feature type="binding site" evidence="13">
    <location>
        <position position="267"/>
    </location>
    <ligand>
        <name>ATP</name>
        <dbReference type="ChEBI" id="CHEBI:30616"/>
    </ligand>
</feature>
<evidence type="ECO:0000256" key="1">
    <source>
        <dbReference type="ARBA" id="ARBA00004496"/>
    </source>
</evidence>
<dbReference type="NCBIfam" id="TIGR00435">
    <property type="entry name" value="cysS"/>
    <property type="match status" value="1"/>
</dbReference>
<accession>U4KQN0</accession>
<dbReference type="OrthoDB" id="9815130at2"/>
<feature type="short sequence motif" description="'HIGH' region" evidence="13">
    <location>
        <begin position="30"/>
        <end position="40"/>
    </location>
</feature>
<keyword evidence="4 13" id="KW-0963">Cytoplasm</keyword>
<comment type="subcellular location">
    <subcellularLocation>
        <location evidence="1 13">Cytoplasm</location>
    </subcellularLocation>
</comment>
<evidence type="ECO:0000256" key="13">
    <source>
        <dbReference type="HAMAP-Rule" id="MF_00041"/>
    </source>
</evidence>
<name>U4KQN0_ALTPJ</name>
<evidence type="ECO:0000256" key="5">
    <source>
        <dbReference type="ARBA" id="ARBA00022598"/>
    </source>
</evidence>
<dbReference type="GO" id="GO:0004817">
    <property type="term" value="F:cysteine-tRNA ligase activity"/>
    <property type="evidence" value="ECO:0007669"/>
    <property type="project" value="UniProtKB-UniRule"/>
</dbReference>
<dbReference type="HOGENOM" id="CLU_013528_0_0_14"/>
<feature type="binding site" evidence="13">
    <location>
        <position position="28"/>
    </location>
    <ligand>
        <name>Zn(2+)</name>
        <dbReference type="ChEBI" id="CHEBI:29105"/>
    </ligand>
</feature>
<dbReference type="HAMAP" id="MF_00041">
    <property type="entry name" value="Cys_tRNA_synth"/>
    <property type="match status" value="1"/>
</dbReference>